<dbReference type="Proteomes" id="UP001187471">
    <property type="component" value="Unassembled WGS sequence"/>
</dbReference>
<dbReference type="SUPFAM" id="SSF52540">
    <property type="entry name" value="P-loop containing nucleoside triphosphate hydrolases"/>
    <property type="match status" value="1"/>
</dbReference>
<dbReference type="GO" id="GO:0005829">
    <property type="term" value="C:cytosol"/>
    <property type="evidence" value="ECO:0007669"/>
    <property type="project" value="TreeGrafter"/>
</dbReference>
<dbReference type="AlphaFoldDB" id="A0AA88UD70"/>
<dbReference type="EMBL" id="JAVXUO010001631">
    <property type="protein sequence ID" value="KAK2980444.1"/>
    <property type="molecule type" value="Genomic_DNA"/>
</dbReference>
<protein>
    <submittedName>
        <fullName evidence="1">Uncharacterized protein</fullName>
    </submittedName>
</protein>
<dbReference type="InterPro" id="IPR027417">
    <property type="entry name" value="P-loop_NTPase"/>
</dbReference>
<dbReference type="GO" id="GO:0004385">
    <property type="term" value="F:GMP kinase activity"/>
    <property type="evidence" value="ECO:0007669"/>
    <property type="project" value="TreeGrafter"/>
</dbReference>
<accession>A0AA88UD70</accession>
<sequence length="242" mass="27122">MLFRRFCTSSARPNPIPSLLFTKFTNPFPNFNPNLQIINPRKIPNSKSFKSFSSRCKMGDARRPPPAPIPFVETADKVELYRALEASLGSPLRSDPYVPNPLPVVHGEQTATTPLRQLIIVISGPSGVDKDAVIKRLQEVRSGIHFEFLAMVEREELLEYALVYGDYKGIPKQQIREFMAKGRVIVLRLDIEGAATLRRILGRGEVGKVGWSGEAIIDAEKARVRQRNAVILGWMVSLLVDK</sequence>
<reference evidence="1" key="1">
    <citation type="submission" date="2022-12" db="EMBL/GenBank/DDBJ databases">
        <title>Draft genome assemblies for two species of Escallonia (Escalloniales).</title>
        <authorList>
            <person name="Chanderbali A."/>
            <person name="Dervinis C."/>
            <person name="Anghel I."/>
            <person name="Soltis D."/>
            <person name="Soltis P."/>
            <person name="Zapata F."/>
        </authorList>
    </citation>
    <scope>NUCLEOTIDE SEQUENCE</scope>
    <source>
        <strain evidence="1">UCBG92.1500</strain>
        <tissue evidence="1">Leaf</tissue>
    </source>
</reference>
<dbReference type="Gene3D" id="3.40.50.300">
    <property type="entry name" value="P-loop containing nucleotide triphosphate hydrolases"/>
    <property type="match status" value="1"/>
</dbReference>
<feature type="non-terminal residue" evidence="1">
    <location>
        <position position="1"/>
    </location>
</feature>
<proteinExistence type="predicted"/>
<keyword evidence="2" id="KW-1185">Reference proteome</keyword>
<name>A0AA88UD70_9ASTE</name>
<evidence type="ECO:0000313" key="2">
    <source>
        <dbReference type="Proteomes" id="UP001187471"/>
    </source>
</evidence>
<comment type="caution">
    <text evidence="1">The sequence shown here is derived from an EMBL/GenBank/DDBJ whole genome shotgun (WGS) entry which is preliminary data.</text>
</comment>
<organism evidence="1 2">
    <name type="scientific">Escallonia rubra</name>
    <dbReference type="NCBI Taxonomy" id="112253"/>
    <lineage>
        <taxon>Eukaryota</taxon>
        <taxon>Viridiplantae</taxon>
        <taxon>Streptophyta</taxon>
        <taxon>Embryophyta</taxon>
        <taxon>Tracheophyta</taxon>
        <taxon>Spermatophyta</taxon>
        <taxon>Magnoliopsida</taxon>
        <taxon>eudicotyledons</taxon>
        <taxon>Gunneridae</taxon>
        <taxon>Pentapetalae</taxon>
        <taxon>asterids</taxon>
        <taxon>campanulids</taxon>
        <taxon>Escalloniales</taxon>
        <taxon>Escalloniaceae</taxon>
        <taxon>Escallonia</taxon>
    </lineage>
</organism>
<dbReference type="PANTHER" id="PTHR23117:SF13">
    <property type="entry name" value="GUANYLATE KINASE"/>
    <property type="match status" value="1"/>
</dbReference>
<evidence type="ECO:0000313" key="1">
    <source>
        <dbReference type="EMBL" id="KAK2980444.1"/>
    </source>
</evidence>
<dbReference type="PANTHER" id="PTHR23117">
    <property type="entry name" value="GUANYLATE KINASE-RELATED"/>
    <property type="match status" value="1"/>
</dbReference>
<gene>
    <name evidence="1" type="ORF">RJ640_028852</name>
</gene>